<sequence length="373" mass="40150">MYSTKSIALADRPGNLQNFIADGDRSLQLLVFNEEFLRKEKSNKVSRGEPAEGSLSIPLNEAPPSLTKVHTMPRGRRALAGCVNARQSPRPSLRDRAPTESRRTIEVFERKLHPRPLGQGYTCPGATPDAAPPHPAPLLPHRWGGGRVAGAQQIGRPCPGRRLAENTLPQGHFARRKWWLRPPAPARAQVAVRGPGSRGTPAGSCLRGPEALLGLAPQVREADGAGLARARSERGRESRSAADSGADRRWSRGRPKPGRMIPPAGYAALADRGGWRATHGRVLAGTWRAPWRRASGLPIQPALKHGPRSPTCVRSQRATKTPGCTADPPRSSEKGSSVSIPAGTPKMVNYARRAAEETSGGGPQRYRRGKSLA</sequence>
<dbReference type="Proteomes" id="UP000825729">
    <property type="component" value="Unassembled WGS sequence"/>
</dbReference>
<protein>
    <submittedName>
        <fullName evidence="2">Uncharacterized protein</fullName>
    </submittedName>
</protein>
<feature type="compositionally biased region" description="Basic and acidic residues" evidence="1">
    <location>
        <begin position="230"/>
        <end position="250"/>
    </location>
</feature>
<feature type="region of interest" description="Disordered" evidence="1">
    <location>
        <begin position="224"/>
        <end position="265"/>
    </location>
</feature>
<feature type="region of interest" description="Disordered" evidence="1">
    <location>
        <begin position="41"/>
        <end position="69"/>
    </location>
</feature>
<organism evidence="2 3">
    <name type="scientific">Aristolochia fimbriata</name>
    <name type="common">White veined hardy Dutchman's pipe vine</name>
    <dbReference type="NCBI Taxonomy" id="158543"/>
    <lineage>
        <taxon>Eukaryota</taxon>
        <taxon>Viridiplantae</taxon>
        <taxon>Streptophyta</taxon>
        <taxon>Embryophyta</taxon>
        <taxon>Tracheophyta</taxon>
        <taxon>Spermatophyta</taxon>
        <taxon>Magnoliopsida</taxon>
        <taxon>Magnoliidae</taxon>
        <taxon>Piperales</taxon>
        <taxon>Aristolochiaceae</taxon>
        <taxon>Aristolochia</taxon>
    </lineage>
</organism>
<reference evidence="2 3" key="1">
    <citation type="submission" date="2021-07" db="EMBL/GenBank/DDBJ databases">
        <title>The Aristolochia fimbriata genome: insights into angiosperm evolution, floral development and chemical biosynthesis.</title>
        <authorList>
            <person name="Jiao Y."/>
        </authorList>
    </citation>
    <scope>NUCLEOTIDE SEQUENCE [LARGE SCALE GENOMIC DNA]</scope>
    <source>
        <strain evidence="2">IBCAS-2021</strain>
        <tissue evidence="2">Leaf</tissue>
    </source>
</reference>
<dbReference type="EMBL" id="JAINDJ010000010">
    <property type="protein sequence ID" value="KAG9438830.1"/>
    <property type="molecule type" value="Genomic_DNA"/>
</dbReference>
<evidence type="ECO:0000313" key="2">
    <source>
        <dbReference type="EMBL" id="KAG9438830.1"/>
    </source>
</evidence>
<accession>A0AAV7DQH4</accession>
<evidence type="ECO:0000256" key="1">
    <source>
        <dbReference type="SAM" id="MobiDB-lite"/>
    </source>
</evidence>
<keyword evidence="3" id="KW-1185">Reference proteome</keyword>
<gene>
    <name evidence="2" type="ORF">H6P81_021235</name>
</gene>
<proteinExistence type="predicted"/>
<evidence type="ECO:0000313" key="3">
    <source>
        <dbReference type="Proteomes" id="UP000825729"/>
    </source>
</evidence>
<feature type="region of interest" description="Disordered" evidence="1">
    <location>
        <begin position="298"/>
        <end position="373"/>
    </location>
</feature>
<feature type="compositionally biased region" description="Basic and acidic residues" evidence="1">
    <location>
        <begin position="41"/>
        <end position="50"/>
    </location>
</feature>
<dbReference type="AlphaFoldDB" id="A0AAV7DQH4"/>
<name>A0AAV7DQH4_ARIFI</name>
<comment type="caution">
    <text evidence="2">The sequence shown here is derived from an EMBL/GenBank/DDBJ whole genome shotgun (WGS) entry which is preliminary data.</text>
</comment>